<proteinExistence type="predicted"/>
<sequence>MRKNKITQETHTEGGYRFCRFRLVKGSMQKGEPRWLDAWEYGYKAWRFPIKSK</sequence>
<reference evidence="1 2" key="1">
    <citation type="submission" date="2018-06" db="EMBL/GenBank/DDBJ databases">
        <authorList>
            <consortium name="Pathogen Informatics"/>
            <person name="Doyle S."/>
        </authorList>
    </citation>
    <scope>NUCLEOTIDE SEQUENCE [LARGE SCALE GENOMIC DNA]</scope>
    <source>
        <strain evidence="1 2">NCTC10794</strain>
    </source>
</reference>
<dbReference type="AlphaFoldDB" id="A0A377I359"/>
<protein>
    <submittedName>
        <fullName evidence="1">Uncharacterized protein</fullName>
    </submittedName>
</protein>
<dbReference type="Proteomes" id="UP000254867">
    <property type="component" value="Unassembled WGS sequence"/>
</dbReference>
<accession>A0A377I359</accession>
<evidence type="ECO:0000313" key="2">
    <source>
        <dbReference type="Proteomes" id="UP000254867"/>
    </source>
</evidence>
<name>A0A377I359_HAEPH</name>
<organism evidence="1 2">
    <name type="scientific">Haemophilus parahaemolyticus</name>
    <dbReference type="NCBI Taxonomy" id="735"/>
    <lineage>
        <taxon>Bacteria</taxon>
        <taxon>Pseudomonadati</taxon>
        <taxon>Pseudomonadota</taxon>
        <taxon>Gammaproteobacteria</taxon>
        <taxon>Pasteurellales</taxon>
        <taxon>Pasteurellaceae</taxon>
        <taxon>Haemophilus</taxon>
    </lineage>
</organism>
<evidence type="ECO:0000313" key="1">
    <source>
        <dbReference type="EMBL" id="STO64779.1"/>
    </source>
</evidence>
<gene>
    <name evidence="1" type="ORF">NCTC10794_01856</name>
</gene>
<dbReference type="RefSeq" id="WP_181874593.1">
    <property type="nucleotide sequence ID" value="NZ_UGHH01000002.1"/>
</dbReference>
<dbReference type="EMBL" id="UGHH01000002">
    <property type="protein sequence ID" value="STO64779.1"/>
    <property type="molecule type" value="Genomic_DNA"/>
</dbReference>